<organism evidence="2 3">
    <name type="scientific">Paraferrimonas haliotis</name>
    <dbReference type="NCBI Taxonomy" id="2013866"/>
    <lineage>
        <taxon>Bacteria</taxon>
        <taxon>Pseudomonadati</taxon>
        <taxon>Pseudomonadota</taxon>
        <taxon>Gammaproteobacteria</taxon>
        <taxon>Alteromonadales</taxon>
        <taxon>Ferrimonadaceae</taxon>
        <taxon>Paraferrimonas</taxon>
    </lineage>
</organism>
<feature type="transmembrane region" description="Helical" evidence="1">
    <location>
        <begin position="109"/>
        <end position="126"/>
    </location>
</feature>
<dbReference type="EMBL" id="BSPO01000001">
    <property type="protein sequence ID" value="GLS82511.1"/>
    <property type="molecule type" value="Genomic_DNA"/>
</dbReference>
<accession>A0AA37TVD0</accession>
<dbReference type="Pfam" id="PF04246">
    <property type="entry name" value="RseC_MucC"/>
    <property type="match status" value="1"/>
</dbReference>
<name>A0AA37TVD0_9GAMM</name>
<protein>
    <submittedName>
        <fullName evidence="2">Sigma-E factor regulatory protein RseC</fullName>
    </submittedName>
</protein>
<dbReference type="PANTHER" id="PTHR35867">
    <property type="entry name" value="PROTEIN RSEC"/>
    <property type="match status" value="1"/>
</dbReference>
<proteinExistence type="predicted"/>
<sequence length="153" mass="16711">MMEEIGRVLLQDGQQVVIEVERKSACNHCDSKDNCGVSSVSKAFSNKKQLIELTTSEVFETGDMVKLGIPERTFLRSAAMVYLVPLMGFIAGALLGGSLSQVLQSNHDLTSLVTALAFGVGSWWVAKRHCGDLARKNQPQILLNLGKQTLYRG</sequence>
<dbReference type="Proteomes" id="UP001157439">
    <property type="component" value="Unassembled WGS sequence"/>
</dbReference>
<dbReference type="InterPro" id="IPR007359">
    <property type="entry name" value="SigmaE_reg_RseC_MucC"/>
</dbReference>
<dbReference type="InterPro" id="IPR026268">
    <property type="entry name" value="RseC"/>
</dbReference>
<evidence type="ECO:0000313" key="3">
    <source>
        <dbReference type="Proteomes" id="UP001157439"/>
    </source>
</evidence>
<keyword evidence="3" id="KW-1185">Reference proteome</keyword>
<feature type="transmembrane region" description="Helical" evidence="1">
    <location>
        <begin position="74"/>
        <end position="97"/>
    </location>
</feature>
<gene>
    <name evidence="2" type="primary">rseC</name>
    <name evidence="2" type="ORF">GCM10007894_04880</name>
</gene>
<comment type="caution">
    <text evidence="2">The sequence shown here is derived from an EMBL/GenBank/DDBJ whole genome shotgun (WGS) entry which is preliminary data.</text>
</comment>
<keyword evidence="1" id="KW-1133">Transmembrane helix</keyword>
<evidence type="ECO:0000313" key="2">
    <source>
        <dbReference type="EMBL" id="GLS82511.1"/>
    </source>
</evidence>
<keyword evidence="1" id="KW-0812">Transmembrane</keyword>
<dbReference type="AlphaFoldDB" id="A0AA37TVD0"/>
<evidence type="ECO:0000256" key="1">
    <source>
        <dbReference type="SAM" id="Phobius"/>
    </source>
</evidence>
<reference evidence="2 3" key="1">
    <citation type="journal article" date="2014" name="Int. J. Syst. Evol. Microbiol.">
        <title>Complete genome sequence of Corynebacterium casei LMG S-19264T (=DSM 44701T), isolated from a smear-ripened cheese.</title>
        <authorList>
            <consortium name="US DOE Joint Genome Institute (JGI-PGF)"/>
            <person name="Walter F."/>
            <person name="Albersmeier A."/>
            <person name="Kalinowski J."/>
            <person name="Ruckert C."/>
        </authorList>
    </citation>
    <scope>NUCLEOTIDE SEQUENCE [LARGE SCALE GENOMIC DNA]</scope>
    <source>
        <strain evidence="2 3">NBRC 112785</strain>
    </source>
</reference>
<dbReference type="PIRSF" id="PIRSF004923">
    <property type="entry name" value="RseC"/>
    <property type="match status" value="1"/>
</dbReference>
<dbReference type="RefSeq" id="WP_095498058.1">
    <property type="nucleotide sequence ID" value="NZ_BSPO01000001.1"/>
</dbReference>
<dbReference type="PANTHER" id="PTHR35867:SF1">
    <property type="entry name" value="PROTEIN RSEC"/>
    <property type="match status" value="1"/>
</dbReference>
<keyword evidence="1" id="KW-0472">Membrane</keyword>